<dbReference type="PANTHER" id="PTHR46211">
    <property type="entry name" value="GLYCEROPHOSPHORYL DIESTER PHOSPHODIESTERASE"/>
    <property type="match status" value="1"/>
</dbReference>
<name>A0ABW5C4I3_9BACI</name>
<dbReference type="Gene3D" id="2.60.120.560">
    <property type="entry name" value="Exo-inulinase, domain 1"/>
    <property type="match status" value="1"/>
</dbReference>
<gene>
    <name evidence="2" type="ORF">ACFSKK_26425</name>
</gene>
<dbReference type="EMBL" id="JBHUIK010000016">
    <property type="protein sequence ID" value="MFD2217158.1"/>
    <property type="molecule type" value="Genomic_DNA"/>
</dbReference>
<dbReference type="Gene3D" id="3.20.20.190">
    <property type="entry name" value="Phosphatidylinositol (PI) phosphodiesterase"/>
    <property type="match status" value="2"/>
</dbReference>
<proteinExistence type="predicted"/>
<dbReference type="InterPro" id="IPR010496">
    <property type="entry name" value="AL/BT2_dom"/>
</dbReference>
<dbReference type="RefSeq" id="WP_247339223.1">
    <property type="nucleotide sequence ID" value="NZ_CP095550.1"/>
</dbReference>
<reference evidence="3" key="1">
    <citation type="journal article" date="2019" name="Int. J. Syst. Evol. Microbiol.">
        <title>The Global Catalogue of Microorganisms (GCM) 10K type strain sequencing project: providing services to taxonomists for standard genome sequencing and annotation.</title>
        <authorList>
            <consortium name="The Broad Institute Genomics Platform"/>
            <consortium name="The Broad Institute Genome Sequencing Center for Infectious Disease"/>
            <person name="Wu L."/>
            <person name="Ma J."/>
        </authorList>
    </citation>
    <scope>NUCLEOTIDE SEQUENCE [LARGE SCALE GENOMIC DNA]</scope>
    <source>
        <strain evidence="3">CGMCC 1.15474</strain>
    </source>
</reference>
<evidence type="ECO:0000313" key="3">
    <source>
        <dbReference type="Proteomes" id="UP001597318"/>
    </source>
</evidence>
<feature type="domain" description="GP-PDE" evidence="1">
    <location>
        <begin position="446"/>
        <end position="687"/>
    </location>
</feature>
<dbReference type="Pfam" id="PF06439">
    <property type="entry name" value="3keto-disac_hyd"/>
    <property type="match status" value="1"/>
</dbReference>
<dbReference type="PANTHER" id="PTHR46211:SF14">
    <property type="entry name" value="GLYCEROPHOSPHODIESTER PHOSPHODIESTERASE"/>
    <property type="match status" value="1"/>
</dbReference>
<organism evidence="2 3">
    <name type="scientific">Metabacillus endolithicus</name>
    <dbReference type="NCBI Taxonomy" id="1535204"/>
    <lineage>
        <taxon>Bacteria</taxon>
        <taxon>Bacillati</taxon>
        <taxon>Bacillota</taxon>
        <taxon>Bacilli</taxon>
        <taxon>Bacillales</taxon>
        <taxon>Bacillaceae</taxon>
        <taxon>Metabacillus</taxon>
    </lineage>
</organism>
<keyword evidence="3" id="KW-1185">Reference proteome</keyword>
<evidence type="ECO:0000313" key="2">
    <source>
        <dbReference type="EMBL" id="MFD2217158.1"/>
    </source>
</evidence>
<dbReference type="InterPro" id="IPR030395">
    <property type="entry name" value="GP_PDE_dom"/>
</dbReference>
<dbReference type="SUPFAM" id="SSF51695">
    <property type="entry name" value="PLC-like phosphodiesterases"/>
    <property type="match status" value="2"/>
</dbReference>
<evidence type="ECO:0000259" key="1">
    <source>
        <dbReference type="PROSITE" id="PS51704"/>
    </source>
</evidence>
<accession>A0ABW5C4I3</accession>
<dbReference type="PROSITE" id="PS51704">
    <property type="entry name" value="GP_PDE"/>
    <property type="match status" value="1"/>
</dbReference>
<sequence length="779" mass="86844">MKRRSGKKKIVTMFVTSALIFSTAPSFIGLETSAYANQPGSIWVNENFDQITNGQLPSGWKLVQGKAAIQEGKLLLTSPSSASPARVIVPLGDEAGDYIFEADMTFVSAVEDTRWASLMYRIQSENYPYYQFAFRRGTTSLNGLEFAIRNANNQWVVPETNFYPEKFEFNKTYKLKVVTSKNRVQQFVNGKLVIDTDLANQWLNGDVGFQANGSIVQFDNVKVTAMSEVLPPIENGGAFIPKETETNIINPPTLIANSSAMNTSEAVSSVVLPVKMNENGQLLTNDKKLSEVLKSIKNKRIPIIKVEEEKLAEAIIEELNNTQTNDVHFVSSNPSILKDLRTNYPTARGGLIYNKNSMNKNDLEKFAQDIHKNKGKVAIISQKILTQEIVHYLHSRTISVWGIGADSDNSAHEMIHLGVDGIISNTPEYTTKALKDYPENTIIQRPIVAAHRGVPSLAPENTMAGYKLAYDLGADMIETDLKITKDGHIVIMHDNTVDRTTNGTGRVGDLTLEELRALDAGVKFSPEFKGEKVPTFKEFLQEFKEKEVVLLVELKDTGIEEQVIKEIEEANMVDQVVLQSFNLGSMTKINDLKPEIPIGYLFSTGVPETEAGKLKNAQKMLEYGTSQKVTINASYGSVYQELNTYVRQRGMLNMHWTFRDEGSFSDKLKEGMIGPITDYTQWLTDSPINLESPIKKINLKVGKTSTINAKAFVDYRVDKKENIKTELYINGNSDIVRLNGNTIEAIAPGTAQVFVKNTFTMLGKEWNVVAQPIEVNVTE</sequence>
<dbReference type="Proteomes" id="UP001597318">
    <property type="component" value="Unassembled WGS sequence"/>
</dbReference>
<dbReference type="InterPro" id="IPR017946">
    <property type="entry name" value="PLC-like_Pdiesterase_TIM-brl"/>
</dbReference>
<protein>
    <submittedName>
        <fullName evidence="2">Glycerophosphodiester phosphodiesterase family protein</fullName>
    </submittedName>
</protein>
<comment type="caution">
    <text evidence="2">The sequence shown here is derived from an EMBL/GenBank/DDBJ whole genome shotgun (WGS) entry which is preliminary data.</text>
</comment>
<dbReference type="Pfam" id="PF03009">
    <property type="entry name" value="GDPD"/>
    <property type="match status" value="2"/>
</dbReference>